<evidence type="ECO:0000256" key="2">
    <source>
        <dbReference type="ARBA" id="ARBA00022692"/>
    </source>
</evidence>
<comment type="caution">
    <text evidence="7">The sequence shown here is derived from an EMBL/GenBank/DDBJ whole genome shotgun (WGS) entry which is preliminary data.</text>
</comment>
<keyword evidence="8" id="KW-1185">Reference proteome</keyword>
<feature type="transmembrane region" description="Helical" evidence="5">
    <location>
        <begin position="278"/>
        <end position="299"/>
    </location>
</feature>
<feature type="transmembrane region" description="Helical" evidence="5">
    <location>
        <begin position="102"/>
        <end position="121"/>
    </location>
</feature>
<dbReference type="Gene3D" id="1.20.1250.20">
    <property type="entry name" value="MFS general substrate transporter like domains"/>
    <property type="match status" value="1"/>
</dbReference>
<keyword evidence="3 5" id="KW-1133">Transmembrane helix</keyword>
<dbReference type="Proteomes" id="UP000253509">
    <property type="component" value="Unassembled WGS sequence"/>
</dbReference>
<evidence type="ECO:0000256" key="1">
    <source>
        <dbReference type="ARBA" id="ARBA00004651"/>
    </source>
</evidence>
<dbReference type="InterPro" id="IPR011701">
    <property type="entry name" value="MFS"/>
</dbReference>
<evidence type="ECO:0000256" key="3">
    <source>
        <dbReference type="ARBA" id="ARBA00022989"/>
    </source>
</evidence>
<evidence type="ECO:0000313" key="8">
    <source>
        <dbReference type="Proteomes" id="UP000253509"/>
    </source>
</evidence>
<feature type="transmembrane region" description="Helical" evidence="5">
    <location>
        <begin position="168"/>
        <end position="187"/>
    </location>
</feature>
<feature type="domain" description="Major facilitator superfamily (MFS) profile" evidence="6">
    <location>
        <begin position="4"/>
        <end position="390"/>
    </location>
</feature>
<dbReference type="AlphaFoldDB" id="A0A366IN26"/>
<dbReference type="Pfam" id="PF07690">
    <property type="entry name" value="MFS_1"/>
    <property type="match status" value="1"/>
</dbReference>
<evidence type="ECO:0000256" key="4">
    <source>
        <dbReference type="ARBA" id="ARBA00023136"/>
    </source>
</evidence>
<organism evidence="7 8">
    <name type="scientific">Brevibacterium celere</name>
    <dbReference type="NCBI Taxonomy" id="225845"/>
    <lineage>
        <taxon>Bacteria</taxon>
        <taxon>Bacillati</taxon>
        <taxon>Actinomycetota</taxon>
        <taxon>Actinomycetes</taxon>
        <taxon>Micrococcales</taxon>
        <taxon>Brevibacteriaceae</taxon>
        <taxon>Brevibacterium</taxon>
    </lineage>
</organism>
<dbReference type="GO" id="GO:0022857">
    <property type="term" value="F:transmembrane transporter activity"/>
    <property type="evidence" value="ECO:0007669"/>
    <property type="project" value="InterPro"/>
</dbReference>
<dbReference type="PANTHER" id="PTHR23523">
    <property type="match status" value="1"/>
</dbReference>
<keyword evidence="2 5" id="KW-0812">Transmembrane</keyword>
<feature type="transmembrane region" description="Helical" evidence="5">
    <location>
        <begin position="334"/>
        <end position="360"/>
    </location>
</feature>
<dbReference type="InterPro" id="IPR020846">
    <property type="entry name" value="MFS_dom"/>
</dbReference>
<feature type="transmembrane region" description="Helical" evidence="5">
    <location>
        <begin position="248"/>
        <end position="271"/>
    </location>
</feature>
<feature type="transmembrane region" description="Helical" evidence="5">
    <location>
        <begin position="74"/>
        <end position="96"/>
    </location>
</feature>
<evidence type="ECO:0000313" key="7">
    <source>
        <dbReference type="EMBL" id="RBP72985.1"/>
    </source>
</evidence>
<feature type="transmembrane region" description="Helical" evidence="5">
    <location>
        <begin position="46"/>
        <end position="67"/>
    </location>
</feature>
<dbReference type="InterPro" id="IPR036259">
    <property type="entry name" value="MFS_trans_sf"/>
</dbReference>
<feature type="transmembrane region" description="Helical" evidence="5">
    <location>
        <begin position="133"/>
        <end position="156"/>
    </location>
</feature>
<comment type="subcellular location">
    <subcellularLocation>
        <location evidence="1">Cell membrane</location>
        <topology evidence="1">Multi-pass membrane protein</topology>
    </subcellularLocation>
</comment>
<feature type="transmembrane region" description="Helical" evidence="5">
    <location>
        <begin position="305"/>
        <end position="327"/>
    </location>
</feature>
<name>A0A366IN26_9MICO</name>
<feature type="transmembrane region" description="Helical" evidence="5">
    <location>
        <begin position="366"/>
        <end position="384"/>
    </location>
</feature>
<sequence>MATMRSAGATGLVLAGIIVAAFNLRPGVTGLSPLLDMMGAEVPLDAVFLAVIGMLPPLLFGVSGFIVPKLVDRFSAVSVTLGAVVLIAIGSSVRGVLDSPSWFLVLSVVALLGMGVGNVVLPPIVKSHFPDRLALMSTVHVGLLQLGTFLPPLVAVPLAATWGWRGSLLVWAVCALVAVAAWIVIAVRRPAPRTAVAAAVVGGGELRRLVRTPRAWALMTMTGLTSFNNFILFTWLPLLLTHSGSEPAFAGAMLALVAAIPLVLGFVLPALAQRLRTAAPIVVAFCVSLAAGYLGLWLVPQAAPVLWTVLLGVGISTFPLALTLIALRSVDAEATAALSGFVQGGGYLMAASGPLVFAFLLQSVDAMWPAFAVVLLSVAVKLLVSIPACRPGHI</sequence>
<evidence type="ECO:0000256" key="5">
    <source>
        <dbReference type="SAM" id="Phobius"/>
    </source>
</evidence>
<dbReference type="EMBL" id="QNSB01000003">
    <property type="protein sequence ID" value="RBP72985.1"/>
    <property type="molecule type" value="Genomic_DNA"/>
</dbReference>
<dbReference type="PROSITE" id="PS50850">
    <property type="entry name" value="MFS"/>
    <property type="match status" value="1"/>
</dbReference>
<dbReference type="SUPFAM" id="SSF103473">
    <property type="entry name" value="MFS general substrate transporter"/>
    <property type="match status" value="1"/>
</dbReference>
<reference evidence="7 8" key="1">
    <citation type="submission" date="2018-06" db="EMBL/GenBank/DDBJ databases">
        <title>Freshwater and sediment microbial communities from various areas in North America, analyzing microbe dynamics in response to fracking.</title>
        <authorList>
            <person name="Lamendella R."/>
        </authorList>
    </citation>
    <scope>NUCLEOTIDE SEQUENCE [LARGE SCALE GENOMIC DNA]</scope>
    <source>
        <strain evidence="7 8">3b_TX</strain>
    </source>
</reference>
<protein>
    <submittedName>
        <fullName evidence="7">CP family cyanate transporter-like MFS transporter</fullName>
    </submittedName>
</protein>
<proteinExistence type="predicted"/>
<gene>
    <name evidence="7" type="ORF">DFO65_103279</name>
</gene>
<accession>A0A366IN26</accession>
<feature type="transmembrane region" description="Helical" evidence="5">
    <location>
        <begin position="215"/>
        <end position="236"/>
    </location>
</feature>
<keyword evidence="4 5" id="KW-0472">Membrane</keyword>
<evidence type="ECO:0000259" key="6">
    <source>
        <dbReference type="PROSITE" id="PS50850"/>
    </source>
</evidence>
<dbReference type="GO" id="GO:0005886">
    <property type="term" value="C:plasma membrane"/>
    <property type="evidence" value="ECO:0007669"/>
    <property type="project" value="UniProtKB-SubCell"/>
</dbReference>
<dbReference type="PANTHER" id="PTHR23523:SF2">
    <property type="entry name" value="2-NITROIMIDAZOLE TRANSPORTER"/>
    <property type="match status" value="1"/>
</dbReference>
<dbReference type="InterPro" id="IPR052524">
    <property type="entry name" value="MFS_Cyanate_Porter"/>
</dbReference>